<dbReference type="AlphaFoldDB" id="A0A4Q9B7M9"/>
<accession>A0A4Q9B7M9</accession>
<evidence type="ECO:0000313" key="2">
    <source>
        <dbReference type="Proteomes" id="UP000292858"/>
    </source>
</evidence>
<dbReference type="EMBL" id="SIJL01000001">
    <property type="protein sequence ID" value="TBH21819.1"/>
    <property type="molecule type" value="Genomic_DNA"/>
</dbReference>
<keyword evidence="2" id="KW-1185">Reference proteome</keyword>
<reference evidence="1 2" key="1">
    <citation type="submission" date="2019-02" db="EMBL/GenBank/DDBJ databases">
        <title>Thermus sp. a novel from hot spring.</title>
        <authorList>
            <person name="Zhao Z."/>
        </authorList>
    </citation>
    <scope>NUCLEOTIDE SEQUENCE [LARGE SCALE GENOMIC DNA]</scope>
    <source>
        <strain evidence="1 2">CFH 72773T</strain>
    </source>
</reference>
<evidence type="ECO:0000313" key="1">
    <source>
        <dbReference type="EMBL" id="TBH21819.1"/>
    </source>
</evidence>
<protein>
    <submittedName>
        <fullName evidence="1">Uncharacterized protein</fullName>
    </submittedName>
</protein>
<sequence length="113" mass="12787">MSTWTDRARLFVRGRAFLLDLGEEVAFYTESGPRRARYLLVGRLSPPELLRLGLPRQGVLHYPLPVDPLAFDWEGETVVLPGLRVYLGGPPEFVETPYYAWPLPRLTGPRPPG</sequence>
<gene>
    <name evidence="1" type="ORF">ETP66_00845</name>
</gene>
<dbReference type="Proteomes" id="UP000292858">
    <property type="component" value="Unassembled WGS sequence"/>
</dbReference>
<dbReference type="OrthoDB" id="32486at2"/>
<comment type="caution">
    <text evidence="1">The sequence shown here is derived from an EMBL/GenBank/DDBJ whole genome shotgun (WGS) entry which is preliminary data.</text>
</comment>
<organism evidence="1 2">
    <name type="scientific">Thermus thermamylovorans</name>
    <dbReference type="NCBI Taxonomy" id="2509362"/>
    <lineage>
        <taxon>Bacteria</taxon>
        <taxon>Thermotogati</taxon>
        <taxon>Deinococcota</taxon>
        <taxon>Deinococci</taxon>
        <taxon>Thermales</taxon>
        <taxon>Thermaceae</taxon>
        <taxon>Thermus</taxon>
    </lineage>
</organism>
<proteinExistence type="predicted"/>
<dbReference type="RefSeq" id="WP_130839699.1">
    <property type="nucleotide sequence ID" value="NZ_SIJL01000001.1"/>
</dbReference>
<name>A0A4Q9B7M9_9DEIN</name>